<dbReference type="Pfam" id="PF02811">
    <property type="entry name" value="PHP"/>
    <property type="match status" value="1"/>
</dbReference>
<dbReference type="NCBIfam" id="TIGR01856">
    <property type="entry name" value="hisJ_fam"/>
    <property type="match status" value="1"/>
</dbReference>
<dbReference type="InterPro" id="IPR010140">
    <property type="entry name" value="Histidinol_P_phosphatase_HisJ"/>
</dbReference>
<organism evidence="11 13">
    <name type="scientific">Anaerotignum propionicum DSM 1682</name>
    <dbReference type="NCBI Taxonomy" id="991789"/>
    <lineage>
        <taxon>Bacteria</taxon>
        <taxon>Bacillati</taxon>
        <taxon>Bacillota</taxon>
        <taxon>Clostridia</taxon>
        <taxon>Lachnospirales</taxon>
        <taxon>Anaerotignaceae</taxon>
        <taxon>Anaerotignum</taxon>
    </lineage>
</organism>
<evidence type="ECO:0000256" key="8">
    <source>
        <dbReference type="RuleBase" id="RU366003"/>
    </source>
</evidence>
<comment type="catalytic activity">
    <reaction evidence="7 8">
        <text>L-histidinol phosphate + H2O = L-histidinol + phosphate</text>
        <dbReference type="Rhea" id="RHEA:14465"/>
        <dbReference type="ChEBI" id="CHEBI:15377"/>
        <dbReference type="ChEBI" id="CHEBI:43474"/>
        <dbReference type="ChEBI" id="CHEBI:57699"/>
        <dbReference type="ChEBI" id="CHEBI:57980"/>
        <dbReference type="EC" id="3.1.3.15"/>
    </reaction>
</comment>
<feature type="domain" description="Polymerase/histidinol phosphatase N-terminal" evidence="9">
    <location>
        <begin position="5"/>
        <end position="86"/>
    </location>
</feature>
<dbReference type="KEGG" id="cpro:CPRO_06180"/>
<accession>A0A0X8V8S7</accession>
<evidence type="ECO:0000256" key="3">
    <source>
        <dbReference type="ARBA" id="ARBA00013085"/>
    </source>
</evidence>
<evidence type="ECO:0000256" key="7">
    <source>
        <dbReference type="ARBA" id="ARBA00049158"/>
    </source>
</evidence>
<keyword evidence="5 8" id="KW-0378">Hydrolase</keyword>
<reference evidence="11" key="4">
    <citation type="submission" date="2016-11" db="EMBL/GenBank/DDBJ databases">
        <authorList>
            <person name="Varghese N."/>
            <person name="Submissions S."/>
        </authorList>
    </citation>
    <scope>NUCLEOTIDE SEQUENCE</scope>
    <source>
        <strain evidence="11">DSM 1682</strain>
    </source>
</reference>
<dbReference type="RefSeq" id="WP_066047737.1">
    <property type="nucleotide sequence ID" value="NZ_CP014223.1"/>
</dbReference>
<evidence type="ECO:0000313" key="11">
    <source>
        <dbReference type="EMBL" id="SHF10736.1"/>
    </source>
</evidence>
<dbReference type="OrthoDB" id="9775255at2"/>
<dbReference type="AlphaFoldDB" id="A0A0X8V8S7"/>
<dbReference type="InterPro" id="IPR016195">
    <property type="entry name" value="Pol/histidinol_Pase-like"/>
</dbReference>
<dbReference type="SMART" id="SM00481">
    <property type="entry name" value="POLIIIAc"/>
    <property type="match status" value="1"/>
</dbReference>
<dbReference type="SUPFAM" id="SSF89550">
    <property type="entry name" value="PHP domain-like"/>
    <property type="match status" value="1"/>
</dbReference>
<keyword evidence="12" id="KW-1185">Reference proteome</keyword>
<evidence type="ECO:0000259" key="9">
    <source>
        <dbReference type="SMART" id="SM00481"/>
    </source>
</evidence>
<evidence type="ECO:0000256" key="4">
    <source>
        <dbReference type="ARBA" id="ARBA00022605"/>
    </source>
</evidence>
<reference evidence="13" key="3">
    <citation type="submission" date="2016-11" db="EMBL/GenBank/DDBJ databases">
        <authorList>
            <person name="Jaros S."/>
            <person name="Januszkiewicz K."/>
            <person name="Wedrychowicz H."/>
        </authorList>
    </citation>
    <scope>NUCLEOTIDE SEQUENCE [LARGE SCALE GENOMIC DNA]</scope>
    <source>
        <strain evidence="13">DSM 1682</strain>
    </source>
</reference>
<dbReference type="GO" id="GO:0000105">
    <property type="term" value="P:L-histidine biosynthetic process"/>
    <property type="evidence" value="ECO:0007669"/>
    <property type="project" value="UniProtKB-UniRule"/>
</dbReference>
<keyword evidence="4 8" id="KW-0028">Amino-acid biosynthesis</keyword>
<dbReference type="Gene3D" id="3.20.20.140">
    <property type="entry name" value="Metal-dependent hydrolases"/>
    <property type="match status" value="1"/>
</dbReference>
<reference evidence="12" key="2">
    <citation type="submission" date="2016-01" db="EMBL/GenBank/DDBJ databases">
        <authorList>
            <person name="Poehlein A."/>
            <person name="Schlien K."/>
            <person name="Gottschalk G."/>
            <person name="Buckel W."/>
            <person name="Daniel R."/>
        </authorList>
    </citation>
    <scope>NUCLEOTIDE SEQUENCE [LARGE SCALE GENOMIC DNA]</scope>
    <source>
        <strain evidence="12">X2</strain>
    </source>
</reference>
<dbReference type="GO" id="GO:0004401">
    <property type="term" value="F:histidinol-phosphatase activity"/>
    <property type="evidence" value="ECO:0007669"/>
    <property type="project" value="UniProtKB-UniRule"/>
</dbReference>
<dbReference type="PANTHER" id="PTHR21039:SF0">
    <property type="entry name" value="HISTIDINOL-PHOSPHATASE"/>
    <property type="match status" value="1"/>
</dbReference>
<dbReference type="CDD" id="cd12110">
    <property type="entry name" value="PHP_HisPPase_Hisj_like"/>
    <property type="match status" value="1"/>
</dbReference>
<evidence type="ECO:0000256" key="6">
    <source>
        <dbReference type="ARBA" id="ARBA00023102"/>
    </source>
</evidence>
<sequence length="280" mass="32138">MIPKMNFHTHTTFCDGKNTPEEMVLAAIEKGFKALGFSGHSYTYFDEAYCMSKEGIKEYQREIQRLKEAYAPKIAVYCGVEQDFYSLEPISDFEYAIGSVHYIKKGEQYLPVDERADIMEKDIQELFSGDSYEYAKVYFETVAEVLKQTGADIIGHFDLLSKFNEKQTFFDTENKRYREYGVGAIEALIPYGKPFEINTGAIYRGLRSQAYPSINFLKEIKKRGGKIIFSSDSHDCNSLGFCFKDMIKLAMEIGFQSTLIWTRKGFEEVGLKDSVLKDNL</sequence>
<evidence type="ECO:0000313" key="10">
    <source>
        <dbReference type="EMBL" id="AMJ40221.1"/>
    </source>
</evidence>
<gene>
    <name evidence="10" type="primary">hisK</name>
    <name evidence="10" type="ORF">CPRO_06180</name>
    <name evidence="11" type="ORF">SAMN02745151_02814</name>
</gene>
<keyword evidence="6 8" id="KW-0368">Histidine biosynthesis</keyword>
<dbReference type="InterPro" id="IPR004013">
    <property type="entry name" value="PHP_dom"/>
</dbReference>
<evidence type="ECO:0000313" key="13">
    <source>
        <dbReference type="Proteomes" id="UP000184204"/>
    </source>
</evidence>
<dbReference type="Proteomes" id="UP000184204">
    <property type="component" value="Unassembled WGS sequence"/>
</dbReference>
<proteinExistence type="inferred from homology"/>
<evidence type="ECO:0000313" key="12">
    <source>
        <dbReference type="Proteomes" id="UP000068026"/>
    </source>
</evidence>
<dbReference type="EMBL" id="CP014223">
    <property type="protein sequence ID" value="AMJ40221.1"/>
    <property type="molecule type" value="Genomic_DNA"/>
</dbReference>
<comment type="similarity">
    <text evidence="2 8">Belongs to the PHP hydrolase family. HisK subfamily.</text>
</comment>
<evidence type="ECO:0000256" key="2">
    <source>
        <dbReference type="ARBA" id="ARBA00009152"/>
    </source>
</evidence>
<dbReference type="InterPro" id="IPR003141">
    <property type="entry name" value="Pol/His_phosphatase_N"/>
</dbReference>
<evidence type="ECO:0000256" key="1">
    <source>
        <dbReference type="ARBA" id="ARBA00004970"/>
    </source>
</evidence>
<reference evidence="10 12" key="1">
    <citation type="journal article" date="2016" name="Genome Announc.">
        <title>Complete Genome Sequence of the Amino Acid-Fermenting Clostridium propionicum X2 (DSM 1682).</title>
        <authorList>
            <person name="Poehlein A."/>
            <person name="Schlien K."/>
            <person name="Chowdhury N.P."/>
            <person name="Gottschalk G."/>
            <person name="Buckel W."/>
            <person name="Daniel R."/>
        </authorList>
    </citation>
    <scope>NUCLEOTIDE SEQUENCE [LARGE SCALE GENOMIC DNA]</scope>
    <source>
        <strain evidence="10 12">X2</strain>
    </source>
</reference>
<dbReference type="EMBL" id="FQUA01000017">
    <property type="protein sequence ID" value="SHF10736.1"/>
    <property type="molecule type" value="Genomic_DNA"/>
</dbReference>
<protein>
    <recommendedName>
        <fullName evidence="3 8">Histidinol-phosphatase</fullName>
        <shortName evidence="8">HolPase</shortName>
        <ecNumber evidence="3 8">3.1.3.15</ecNumber>
    </recommendedName>
</protein>
<evidence type="ECO:0000256" key="5">
    <source>
        <dbReference type="ARBA" id="ARBA00022801"/>
    </source>
</evidence>
<comment type="pathway">
    <text evidence="1 8">Amino-acid biosynthesis; L-histidine biosynthesis; L-histidine from 5-phospho-alpha-D-ribose 1-diphosphate: step 8/9.</text>
</comment>
<dbReference type="GO" id="GO:0005737">
    <property type="term" value="C:cytoplasm"/>
    <property type="evidence" value="ECO:0007669"/>
    <property type="project" value="TreeGrafter"/>
</dbReference>
<dbReference type="EC" id="3.1.3.15" evidence="3 8"/>
<dbReference type="PANTHER" id="PTHR21039">
    <property type="entry name" value="HISTIDINOL PHOSPHATASE-RELATED"/>
    <property type="match status" value="1"/>
</dbReference>
<name>A0A0X8V8S7_ANAPI</name>
<dbReference type="Proteomes" id="UP000068026">
    <property type="component" value="Chromosome"/>
</dbReference>